<name>A0ABT6FJH4_9BACT</name>
<organism evidence="1 2">
    <name type="scientific">Paludisphaera mucosa</name>
    <dbReference type="NCBI Taxonomy" id="3030827"/>
    <lineage>
        <taxon>Bacteria</taxon>
        <taxon>Pseudomonadati</taxon>
        <taxon>Planctomycetota</taxon>
        <taxon>Planctomycetia</taxon>
        <taxon>Isosphaerales</taxon>
        <taxon>Isosphaeraceae</taxon>
        <taxon>Paludisphaera</taxon>
    </lineage>
</organism>
<evidence type="ECO:0000313" key="2">
    <source>
        <dbReference type="Proteomes" id="UP001216907"/>
    </source>
</evidence>
<reference evidence="1 2" key="1">
    <citation type="submission" date="2023-03" db="EMBL/GenBank/DDBJ databases">
        <title>Paludisphaera mucosa sp. nov. a novel planctomycete from northern fen.</title>
        <authorList>
            <person name="Ivanova A."/>
        </authorList>
    </citation>
    <scope>NUCLEOTIDE SEQUENCE [LARGE SCALE GENOMIC DNA]</scope>
    <source>
        <strain evidence="1 2">Pla2</strain>
    </source>
</reference>
<protein>
    <recommendedName>
        <fullName evidence="3">Transposase IS4-like domain-containing protein</fullName>
    </recommendedName>
</protein>
<comment type="caution">
    <text evidence="1">The sequence shown here is derived from an EMBL/GenBank/DDBJ whole genome shotgun (WGS) entry which is preliminary data.</text>
</comment>
<evidence type="ECO:0000313" key="1">
    <source>
        <dbReference type="EMBL" id="MDG3007700.1"/>
    </source>
</evidence>
<dbReference type="EMBL" id="JARRAG010000002">
    <property type="protein sequence ID" value="MDG3007700.1"/>
    <property type="molecule type" value="Genomic_DNA"/>
</dbReference>
<accession>A0ABT6FJH4</accession>
<sequence>MALDVAEGRRNDAPPAKSVLIEARDAVGTVREVLGDKGFDSDVVLDDLDALPAIPNRSNRKEPWCWDDELKEIYKQRNRVERASEGEAVPPLRHDI</sequence>
<evidence type="ECO:0008006" key="3">
    <source>
        <dbReference type="Google" id="ProtNLM"/>
    </source>
</evidence>
<gene>
    <name evidence="1" type="ORF">PZE19_28390</name>
</gene>
<keyword evidence="2" id="KW-1185">Reference proteome</keyword>
<proteinExistence type="predicted"/>
<dbReference type="Proteomes" id="UP001216907">
    <property type="component" value="Unassembled WGS sequence"/>
</dbReference>